<gene>
    <name evidence="12" type="ORF">KIN20_001814</name>
</gene>
<evidence type="ECO:0000256" key="3">
    <source>
        <dbReference type="ARBA" id="ARBA00022787"/>
    </source>
</evidence>
<dbReference type="InterPro" id="IPR039433">
    <property type="entry name" value="Mff-like_dom"/>
</dbReference>
<dbReference type="Proteomes" id="UP001196413">
    <property type="component" value="Unassembled WGS sequence"/>
</dbReference>
<keyword evidence="5" id="KW-0175">Coiled coil</keyword>
<dbReference type="EMBL" id="JAHQIW010000237">
    <property type="protein sequence ID" value="KAJ1346890.1"/>
    <property type="molecule type" value="Genomic_DNA"/>
</dbReference>
<keyword evidence="8 9" id="KW-0576">Peroxisome</keyword>
<organism evidence="12 13">
    <name type="scientific">Parelaphostrongylus tenuis</name>
    <name type="common">Meningeal worm</name>
    <dbReference type="NCBI Taxonomy" id="148309"/>
    <lineage>
        <taxon>Eukaryota</taxon>
        <taxon>Metazoa</taxon>
        <taxon>Ecdysozoa</taxon>
        <taxon>Nematoda</taxon>
        <taxon>Chromadorea</taxon>
        <taxon>Rhabditida</taxon>
        <taxon>Rhabditina</taxon>
        <taxon>Rhabditomorpha</taxon>
        <taxon>Strongyloidea</taxon>
        <taxon>Metastrongylidae</taxon>
        <taxon>Parelaphostrongylus</taxon>
    </lineage>
</organism>
<dbReference type="GO" id="GO:0090141">
    <property type="term" value="P:positive regulation of mitochondrial fission"/>
    <property type="evidence" value="ECO:0007669"/>
    <property type="project" value="UniProtKB-UniRule"/>
</dbReference>
<keyword evidence="3 9" id="KW-1000">Mitochondrion outer membrane</keyword>
<evidence type="ECO:0000256" key="1">
    <source>
        <dbReference type="ARBA" id="ARBA00009806"/>
    </source>
</evidence>
<evidence type="ECO:0000256" key="6">
    <source>
        <dbReference type="ARBA" id="ARBA00023128"/>
    </source>
</evidence>
<evidence type="ECO:0000313" key="12">
    <source>
        <dbReference type="EMBL" id="KAJ1346890.1"/>
    </source>
</evidence>
<feature type="domain" description="Mff-like" evidence="11">
    <location>
        <begin position="98"/>
        <end position="196"/>
    </location>
</feature>
<evidence type="ECO:0000256" key="4">
    <source>
        <dbReference type="ARBA" id="ARBA00022989"/>
    </source>
</evidence>
<evidence type="ECO:0000256" key="9">
    <source>
        <dbReference type="RuleBase" id="RU368040"/>
    </source>
</evidence>
<dbReference type="InterPro" id="IPR008518">
    <property type="entry name" value="Mff/Tango-11"/>
</dbReference>
<dbReference type="PANTHER" id="PTHR16501">
    <property type="entry name" value="TRANSPORT AND GOLGI ORGANIZATION PROTEIN 11"/>
    <property type="match status" value="1"/>
</dbReference>
<evidence type="ECO:0000256" key="8">
    <source>
        <dbReference type="ARBA" id="ARBA00023140"/>
    </source>
</evidence>
<dbReference type="GO" id="GO:0005741">
    <property type="term" value="C:mitochondrial outer membrane"/>
    <property type="evidence" value="ECO:0007669"/>
    <property type="project" value="UniProtKB-SubCell"/>
</dbReference>
<feature type="compositionally biased region" description="Polar residues" evidence="10">
    <location>
        <begin position="15"/>
        <end position="24"/>
    </location>
</feature>
<dbReference type="PANTHER" id="PTHR16501:SF6">
    <property type="entry name" value="TRANSPORT AND GOLGI ORGANIZATION PROTEIN 11"/>
    <property type="match status" value="1"/>
</dbReference>
<evidence type="ECO:0000313" key="13">
    <source>
        <dbReference type="Proteomes" id="UP001196413"/>
    </source>
</evidence>
<keyword evidence="4 9" id="KW-1133">Transmembrane helix</keyword>
<comment type="function">
    <text evidence="9">Plays a role in mitochondrial and peroxisomal fission. Promotes the recruitment and association of the fission mediator dynamin-related protein 1 (DNM1L) to the mitochondrial surface.</text>
</comment>
<comment type="caution">
    <text evidence="12">The sequence shown here is derived from an EMBL/GenBank/DDBJ whole genome shotgun (WGS) entry which is preliminary data.</text>
</comment>
<dbReference type="Pfam" id="PF05644">
    <property type="entry name" value="Miff"/>
    <property type="match status" value="1"/>
</dbReference>
<evidence type="ECO:0000256" key="7">
    <source>
        <dbReference type="ARBA" id="ARBA00023136"/>
    </source>
</evidence>
<reference evidence="12" key="1">
    <citation type="submission" date="2021-06" db="EMBL/GenBank/DDBJ databases">
        <title>Parelaphostrongylus tenuis whole genome reference sequence.</title>
        <authorList>
            <person name="Garwood T.J."/>
            <person name="Larsen P.A."/>
            <person name="Fountain-Jones N.M."/>
            <person name="Garbe J.R."/>
            <person name="Macchietto M.G."/>
            <person name="Kania S.A."/>
            <person name="Gerhold R.W."/>
            <person name="Richards J.E."/>
            <person name="Wolf T.M."/>
        </authorList>
    </citation>
    <scope>NUCLEOTIDE SEQUENCE</scope>
    <source>
        <strain evidence="12">MNPRO001-30</strain>
        <tissue evidence="12">Meninges</tissue>
    </source>
</reference>
<dbReference type="AlphaFoldDB" id="A0AAD5LUQ8"/>
<accession>A0AAD5LUQ8</accession>
<keyword evidence="6 9" id="KW-0496">Mitochondrion</keyword>
<comment type="subcellular location">
    <subcellularLocation>
        <location evidence="9">Mitochondrion outer membrane</location>
        <topology evidence="9">Single-pass type IV membrane protein</topology>
    </subcellularLocation>
    <subcellularLocation>
        <location evidence="9">Peroxisome</location>
    </subcellularLocation>
</comment>
<feature type="transmembrane region" description="Helical" evidence="9">
    <location>
        <begin position="239"/>
        <end position="256"/>
    </location>
</feature>
<protein>
    <recommendedName>
        <fullName evidence="9">Mitochondrial fission factor</fullName>
    </recommendedName>
</protein>
<keyword evidence="7 9" id="KW-0472">Membrane</keyword>
<keyword evidence="13" id="KW-1185">Reference proteome</keyword>
<dbReference type="GO" id="GO:0090314">
    <property type="term" value="P:positive regulation of protein targeting to membrane"/>
    <property type="evidence" value="ECO:0007669"/>
    <property type="project" value="UniProtKB-UniRule"/>
</dbReference>
<evidence type="ECO:0000256" key="10">
    <source>
        <dbReference type="SAM" id="MobiDB-lite"/>
    </source>
</evidence>
<evidence type="ECO:0000259" key="11">
    <source>
        <dbReference type="Pfam" id="PF05644"/>
    </source>
</evidence>
<name>A0AAD5LUQ8_PARTN</name>
<evidence type="ECO:0000256" key="2">
    <source>
        <dbReference type="ARBA" id="ARBA00022692"/>
    </source>
</evidence>
<evidence type="ECO:0000256" key="5">
    <source>
        <dbReference type="ARBA" id="ARBA00023054"/>
    </source>
</evidence>
<sequence>MEKFYRMNAVDRGPSSKSTMPQTPQVIDRSKDYGMLSKGQLRRQQSKGPLAMEHKFTFERASLTLEDISSALESATITLSNDYCSCISDVIEVCFGYMIVPEHISVAGGPVRATEYKDENVVRRERLIQSMNVPDRIVLTGGNSYKGFEAEPIELIHDHVAPERKSNIQDLPNVITLADVPYLDRGEPHEERAQSENSIAIEENPLQELKLMRRQLGRISSRLFELEAEVEKHRKREKISFSAILGIAIVLLMAMLRK</sequence>
<keyword evidence="2 9" id="KW-0812">Transmembrane</keyword>
<proteinExistence type="inferred from homology"/>
<dbReference type="GO" id="GO:0005777">
    <property type="term" value="C:peroxisome"/>
    <property type="evidence" value="ECO:0007669"/>
    <property type="project" value="UniProtKB-SubCell"/>
</dbReference>
<comment type="similarity">
    <text evidence="1 9">Belongs to the Tango11 family.</text>
</comment>
<dbReference type="GO" id="GO:0000266">
    <property type="term" value="P:mitochondrial fission"/>
    <property type="evidence" value="ECO:0007669"/>
    <property type="project" value="UniProtKB-UniRule"/>
</dbReference>
<feature type="region of interest" description="Disordered" evidence="10">
    <location>
        <begin position="1"/>
        <end position="24"/>
    </location>
</feature>